<accession>A0A6N6NS45</accession>
<dbReference type="EMBL" id="WAJR01000007">
    <property type="protein sequence ID" value="KAB1641071.1"/>
    <property type="molecule type" value="Genomic_DNA"/>
</dbReference>
<feature type="transmembrane region" description="Helical" evidence="2">
    <location>
        <begin position="46"/>
        <end position="66"/>
    </location>
</feature>
<dbReference type="GeneID" id="98657636"/>
<keyword evidence="2" id="KW-0812">Transmembrane</keyword>
<comment type="caution">
    <text evidence="4">The sequence shown here is derived from an EMBL/GenBank/DDBJ whole genome shotgun (WGS) entry which is preliminary data.</text>
</comment>
<protein>
    <submittedName>
        <fullName evidence="4">Zinc ribbon domain-containing protein</fullName>
    </submittedName>
</protein>
<reference evidence="4 5" key="1">
    <citation type="submission" date="2019-09" db="EMBL/GenBank/DDBJ databases">
        <title>Whole genome shotgun sequencing (WGS) of Ellagibacter isourolithinifaciens DSM 104140(T) and Adlercreutzia muris DSM 29508(T).</title>
        <authorList>
            <person name="Stoll D.A."/>
            <person name="Danylec N."/>
            <person name="Huch M."/>
        </authorList>
    </citation>
    <scope>NUCLEOTIDE SEQUENCE [LARGE SCALE GENOMIC DNA]</scope>
    <source>
        <strain evidence="4 5">DSM 104140</strain>
    </source>
</reference>
<keyword evidence="5" id="KW-1185">Reference proteome</keyword>
<dbReference type="InterPro" id="IPR025874">
    <property type="entry name" value="DZR"/>
</dbReference>
<dbReference type="RefSeq" id="WP_158049233.1">
    <property type="nucleotide sequence ID" value="NZ_DBEYOF010000021.1"/>
</dbReference>
<evidence type="ECO:0000256" key="2">
    <source>
        <dbReference type="SAM" id="Phobius"/>
    </source>
</evidence>
<dbReference type="Proteomes" id="UP000468668">
    <property type="component" value="Unassembled WGS sequence"/>
</dbReference>
<name>A0A6N6NS45_9ACTN</name>
<organism evidence="4 5">
    <name type="scientific">Ellagibacter isourolithinifaciens</name>
    <dbReference type="NCBI Taxonomy" id="2137581"/>
    <lineage>
        <taxon>Bacteria</taxon>
        <taxon>Bacillati</taxon>
        <taxon>Actinomycetota</taxon>
        <taxon>Coriobacteriia</taxon>
        <taxon>Eggerthellales</taxon>
        <taxon>Eggerthellaceae</taxon>
        <taxon>Ellagibacter</taxon>
    </lineage>
</organism>
<evidence type="ECO:0000313" key="4">
    <source>
        <dbReference type="EMBL" id="KAB1641071.1"/>
    </source>
</evidence>
<dbReference type="InterPro" id="IPR036280">
    <property type="entry name" value="Multihaem_cyt_sf"/>
</dbReference>
<proteinExistence type="predicted"/>
<evidence type="ECO:0000313" key="5">
    <source>
        <dbReference type="Proteomes" id="UP000468668"/>
    </source>
</evidence>
<dbReference type="AlphaFoldDB" id="A0A6N6NS45"/>
<dbReference type="OrthoDB" id="5240364at2"/>
<feature type="compositionally biased region" description="Basic and acidic residues" evidence="1">
    <location>
        <begin position="181"/>
        <end position="190"/>
    </location>
</feature>
<dbReference type="Pfam" id="PF12773">
    <property type="entry name" value="DZR"/>
    <property type="match status" value="1"/>
</dbReference>
<gene>
    <name evidence="4" type="ORF">F8C90_04350</name>
</gene>
<sequence>MSELMSQLITPELMTAFTVFIVLLVVLYVLSIVWVIRDAYMRGTHWYVWGIVALVPLVGVIAYCLLRPPLLQIDRDEQELEVALKQRELMKYGECANCGYPVESDYVLCPNCHTRLKNLCPSCHHALEPAWTVCPYCATPMGQNRNGGSAPRRRSRPQQGSAPQGQVAREPHNQVRSRAPRTQEHREERE</sequence>
<feature type="region of interest" description="Disordered" evidence="1">
    <location>
        <begin position="145"/>
        <end position="190"/>
    </location>
</feature>
<keyword evidence="2" id="KW-0472">Membrane</keyword>
<dbReference type="SUPFAM" id="SSF48695">
    <property type="entry name" value="Multiheme cytochromes"/>
    <property type="match status" value="1"/>
</dbReference>
<feature type="domain" description="DZANK-type" evidence="3">
    <location>
        <begin position="95"/>
        <end position="137"/>
    </location>
</feature>
<evidence type="ECO:0000256" key="1">
    <source>
        <dbReference type="SAM" id="MobiDB-lite"/>
    </source>
</evidence>
<feature type="transmembrane region" description="Helical" evidence="2">
    <location>
        <begin position="12"/>
        <end position="34"/>
    </location>
</feature>
<keyword evidence="2" id="KW-1133">Transmembrane helix</keyword>
<evidence type="ECO:0000259" key="3">
    <source>
        <dbReference type="Pfam" id="PF12773"/>
    </source>
</evidence>